<evidence type="ECO:0000256" key="4">
    <source>
        <dbReference type="ARBA" id="ARBA00005163"/>
    </source>
</evidence>
<dbReference type="InterPro" id="IPR000701">
    <property type="entry name" value="SuccDH_FuR_B_TM-su"/>
</dbReference>
<accession>A0AAU8CN84</accession>
<keyword evidence="14" id="KW-0408">Iron</keyword>
<evidence type="ECO:0000256" key="14">
    <source>
        <dbReference type="ARBA" id="ARBA00023004"/>
    </source>
</evidence>
<keyword evidence="9" id="KW-0349">Heme</keyword>
<evidence type="ECO:0000256" key="12">
    <source>
        <dbReference type="ARBA" id="ARBA00022982"/>
    </source>
</evidence>
<evidence type="ECO:0000256" key="2">
    <source>
        <dbReference type="ARBA" id="ARBA00004050"/>
    </source>
</evidence>
<dbReference type="NCBIfam" id="TIGR02968">
    <property type="entry name" value="succ_dehyd_anc"/>
    <property type="match status" value="1"/>
</dbReference>
<dbReference type="RefSeq" id="WP_353644092.1">
    <property type="nucleotide sequence ID" value="NZ_CP159253.1"/>
</dbReference>
<comment type="subcellular location">
    <subcellularLocation>
        <location evidence="3">Membrane</location>
        <topology evidence="3">Multi-pass membrane protein</topology>
    </subcellularLocation>
</comment>
<evidence type="ECO:0000256" key="7">
    <source>
        <dbReference type="ARBA" id="ARBA00022448"/>
    </source>
</evidence>
<evidence type="ECO:0000256" key="16">
    <source>
        <dbReference type="SAM" id="Phobius"/>
    </source>
</evidence>
<dbReference type="GO" id="GO:0046872">
    <property type="term" value="F:metal ion binding"/>
    <property type="evidence" value="ECO:0007669"/>
    <property type="project" value="UniProtKB-KW"/>
</dbReference>
<dbReference type="CDD" id="cd03495">
    <property type="entry name" value="SQR_TypeC_SdhD_like"/>
    <property type="match status" value="1"/>
</dbReference>
<evidence type="ECO:0000256" key="8">
    <source>
        <dbReference type="ARBA" id="ARBA00022532"/>
    </source>
</evidence>
<evidence type="ECO:0000256" key="13">
    <source>
        <dbReference type="ARBA" id="ARBA00022989"/>
    </source>
</evidence>
<evidence type="ECO:0000256" key="15">
    <source>
        <dbReference type="ARBA" id="ARBA00023136"/>
    </source>
</evidence>
<evidence type="ECO:0000256" key="10">
    <source>
        <dbReference type="ARBA" id="ARBA00022692"/>
    </source>
</evidence>
<comment type="subunit">
    <text evidence="5">Part of an enzyme complex containing four subunits: a flavoprotein, an iron-sulfur protein, plus two membrane-anchoring proteins, SdhC and SdhD.</text>
</comment>
<dbReference type="InterPro" id="IPR014312">
    <property type="entry name" value="Succ_DH_anchor"/>
</dbReference>
<gene>
    <name evidence="17" type="primary">sdhD</name>
    <name evidence="17" type="ORF">ABVK50_24580</name>
</gene>
<evidence type="ECO:0000256" key="11">
    <source>
        <dbReference type="ARBA" id="ARBA00022723"/>
    </source>
</evidence>
<keyword evidence="7" id="KW-0813">Transport</keyword>
<protein>
    <recommendedName>
        <fullName evidence="6">Succinate dehydrogenase hydrophobic membrane anchor subunit</fullName>
    </recommendedName>
</protein>
<dbReference type="GO" id="GO:0020037">
    <property type="term" value="F:heme binding"/>
    <property type="evidence" value="ECO:0007669"/>
    <property type="project" value="InterPro"/>
</dbReference>
<dbReference type="Gene3D" id="1.20.1300.10">
    <property type="entry name" value="Fumarate reductase/succinate dehydrogenase, transmembrane subunit"/>
    <property type="match status" value="1"/>
</dbReference>
<evidence type="ECO:0000256" key="5">
    <source>
        <dbReference type="ARBA" id="ARBA00011558"/>
    </source>
</evidence>
<dbReference type="InterPro" id="IPR034804">
    <property type="entry name" value="SQR/QFR_C/D"/>
</dbReference>
<keyword evidence="15 16" id="KW-0472">Membrane</keyword>
<dbReference type="GO" id="GO:0016020">
    <property type="term" value="C:membrane"/>
    <property type="evidence" value="ECO:0007669"/>
    <property type="project" value="UniProtKB-SubCell"/>
</dbReference>
<feature type="transmembrane region" description="Helical" evidence="16">
    <location>
        <begin position="59"/>
        <end position="78"/>
    </location>
</feature>
<organism evidence="17">
    <name type="scientific">Mesorhizobium sp. WSM2240</name>
    <dbReference type="NCBI Taxonomy" id="3228851"/>
    <lineage>
        <taxon>Bacteria</taxon>
        <taxon>Pseudomonadati</taxon>
        <taxon>Pseudomonadota</taxon>
        <taxon>Alphaproteobacteria</taxon>
        <taxon>Hyphomicrobiales</taxon>
        <taxon>Phyllobacteriaceae</taxon>
        <taxon>Mesorhizobium</taxon>
    </lineage>
</organism>
<keyword evidence="10 16" id="KW-0812">Transmembrane</keyword>
<keyword evidence="11" id="KW-0479">Metal-binding</keyword>
<keyword evidence="13 16" id="KW-1133">Transmembrane helix</keyword>
<keyword evidence="12" id="KW-0249">Electron transport</keyword>
<evidence type="ECO:0000256" key="3">
    <source>
        <dbReference type="ARBA" id="ARBA00004141"/>
    </source>
</evidence>
<dbReference type="Pfam" id="PF01127">
    <property type="entry name" value="Sdh_cyt"/>
    <property type="match status" value="1"/>
</dbReference>
<evidence type="ECO:0000256" key="1">
    <source>
        <dbReference type="ARBA" id="ARBA00001971"/>
    </source>
</evidence>
<comment type="cofactor">
    <cofactor evidence="1">
        <name>heme</name>
        <dbReference type="ChEBI" id="CHEBI:30413"/>
    </cofactor>
</comment>
<reference evidence="17" key="1">
    <citation type="submission" date="2024-06" db="EMBL/GenBank/DDBJ databases">
        <title>Mesorhizobium karijinii sp. nov., a symbiont of the iconic Swainsona formosa from arid Australia.</title>
        <authorList>
            <person name="Hill Y.J."/>
            <person name="Watkin E.L.J."/>
            <person name="O'Hara G.W."/>
            <person name="Terpolilli J."/>
            <person name="Tye M.L."/>
            <person name="Kohlmeier M.G."/>
        </authorList>
    </citation>
    <scope>NUCLEOTIDE SEQUENCE</scope>
    <source>
        <strain evidence="17">WSM2240</strain>
    </source>
</reference>
<feature type="transmembrane region" description="Helical" evidence="16">
    <location>
        <begin position="99"/>
        <end position="125"/>
    </location>
</feature>
<sequence length="127" mass="13585">MSDMRTPLNKVRGLGSAKDGTGHFWRIRLTSIALVPLSLFLLGWILSVGGASYGEVRAALAQPLIALTASLFILISLDHMRLGMQIIIEDYVHGEGAKVTLLMLNIFFAVTVGAASVFAILKIAFGG</sequence>
<evidence type="ECO:0000256" key="9">
    <source>
        <dbReference type="ARBA" id="ARBA00022617"/>
    </source>
</evidence>
<dbReference type="AlphaFoldDB" id="A0AAU8CN84"/>
<evidence type="ECO:0000256" key="6">
    <source>
        <dbReference type="ARBA" id="ARBA00019425"/>
    </source>
</evidence>
<comment type="pathway">
    <text evidence="4">Carbohydrate metabolism; tricarboxylic acid cycle.</text>
</comment>
<dbReference type="SUPFAM" id="SSF81343">
    <property type="entry name" value="Fumarate reductase respiratory complex transmembrane subunits"/>
    <property type="match status" value="1"/>
</dbReference>
<name>A0AAU8CN84_9HYPH</name>
<evidence type="ECO:0000313" key="17">
    <source>
        <dbReference type="EMBL" id="XCG48378.1"/>
    </source>
</evidence>
<dbReference type="GO" id="GO:0006099">
    <property type="term" value="P:tricarboxylic acid cycle"/>
    <property type="evidence" value="ECO:0007669"/>
    <property type="project" value="UniProtKB-KW"/>
</dbReference>
<dbReference type="EMBL" id="CP159253">
    <property type="protein sequence ID" value="XCG48378.1"/>
    <property type="molecule type" value="Genomic_DNA"/>
</dbReference>
<keyword evidence="8" id="KW-0816">Tricarboxylic acid cycle</keyword>
<comment type="function">
    <text evidence="2">Membrane-anchoring subunit of succinate dehydrogenase (SDH).</text>
</comment>
<feature type="transmembrane region" description="Helical" evidence="16">
    <location>
        <begin position="32"/>
        <end position="53"/>
    </location>
</feature>
<proteinExistence type="predicted"/>